<sequence length="70" mass="8088">MSGEGGTYSARGNVRTRKRATQDYHDRDHNCCQRNTGMTVGITTPRQSRELTTIRQTRRRLDTQGKYKTL</sequence>
<reference evidence="2 3" key="1">
    <citation type="submission" date="2014-04" db="EMBL/GenBank/DDBJ databases">
        <authorList>
            <consortium name="DOE Joint Genome Institute"/>
            <person name="Kuo A."/>
            <person name="Kohler A."/>
            <person name="Costa M.D."/>
            <person name="Nagy L.G."/>
            <person name="Floudas D."/>
            <person name="Copeland A."/>
            <person name="Barry K.W."/>
            <person name="Cichocki N."/>
            <person name="Veneault-Fourrey C."/>
            <person name="LaButti K."/>
            <person name="Lindquist E.A."/>
            <person name="Lipzen A."/>
            <person name="Lundell T."/>
            <person name="Morin E."/>
            <person name="Murat C."/>
            <person name="Sun H."/>
            <person name="Tunlid A."/>
            <person name="Henrissat B."/>
            <person name="Grigoriev I.V."/>
            <person name="Hibbett D.S."/>
            <person name="Martin F."/>
            <person name="Nordberg H.P."/>
            <person name="Cantor M.N."/>
            <person name="Hua S.X."/>
        </authorList>
    </citation>
    <scope>NUCLEOTIDE SEQUENCE [LARGE SCALE GENOMIC DNA]</scope>
    <source>
        <strain evidence="2 3">Marx 270</strain>
    </source>
</reference>
<dbReference type="AlphaFoldDB" id="A0A0C3JUK3"/>
<accession>A0A0C3JUK3</accession>
<evidence type="ECO:0000313" key="3">
    <source>
        <dbReference type="Proteomes" id="UP000054217"/>
    </source>
</evidence>
<dbReference type="HOGENOM" id="CLU_2758827_0_0_1"/>
<evidence type="ECO:0000256" key="1">
    <source>
        <dbReference type="SAM" id="MobiDB-lite"/>
    </source>
</evidence>
<feature type="compositionally biased region" description="Polar residues" evidence="1">
    <location>
        <begin position="32"/>
        <end position="50"/>
    </location>
</feature>
<dbReference type="Proteomes" id="UP000054217">
    <property type="component" value="Unassembled WGS sequence"/>
</dbReference>
<feature type="compositionally biased region" description="Basic and acidic residues" evidence="1">
    <location>
        <begin position="20"/>
        <end position="31"/>
    </location>
</feature>
<dbReference type="EMBL" id="KN831947">
    <property type="protein sequence ID" value="KIO12818.1"/>
    <property type="molecule type" value="Genomic_DNA"/>
</dbReference>
<name>A0A0C3JUK3_PISTI</name>
<keyword evidence="3" id="KW-1185">Reference proteome</keyword>
<reference evidence="3" key="2">
    <citation type="submission" date="2015-01" db="EMBL/GenBank/DDBJ databases">
        <title>Evolutionary Origins and Diversification of the Mycorrhizal Mutualists.</title>
        <authorList>
            <consortium name="DOE Joint Genome Institute"/>
            <consortium name="Mycorrhizal Genomics Consortium"/>
            <person name="Kohler A."/>
            <person name="Kuo A."/>
            <person name="Nagy L.G."/>
            <person name="Floudas D."/>
            <person name="Copeland A."/>
            <person name="Barry K.W."/>
            <person name="Cichocki N."/>
            <person name="Veneault-Fourrey C."/>
            <person name="LaButti K."/>
            <person name="Lindquist E.A."/>
            <person name="Lipzen A."/>
            <person name="Lundell T."/>
            <person name="Morin E."/>
            <person name="Murat C."/>
            <person name="Riley R."/>
            <person name="Ohm R."/>
            <person name="Sun H."/>
            <person name="Tunlid A."/>
            <person name="Henrissat B."/>
            <person name="Grigoriev I.V."/>
            <person name="Hibbett D.S."/>
            <person name="Martin F."/>
        </authorList>
    </citation>
    <scope>NUCLEOTIDE SEQUENCE [LARGE SCALE GENOMIC DNA]</scope>
    <source>
        <strain evidence="3">Marx 270</strain>
    </source>
</reference>
<protein>
    <submittedName>
        <fullName evidence="2">Uncharacterized protein</fullName>
    </submittedName>
</protein>
<gene>
    <name evidence="2" type="ORF">M404DRAFT_696605</name>
</gene>
<organism evidence="2 3">
    <name type="scientific">Pisolithus tinctorius Marx 270</name>
    <dbReference type="NCBI Taxonomy" id="870435"/>
    <lineage>
        <taxon>Eukaryota</taxon>
        <taxon>Fungi</taxon>
        <taxon>Dikarya</taxon>
        <taxon>Basidiomycota</taxon>
        <taxon>Agaricomycotina</taxon>
        <taxon>Agaricomycetes</taxon>
        <taxon>Agaricomycetidae</taxon>
        <taxon>Boletales</taxon>
        <taxon>Sclerodermatineae</taxon>
        <taxon>Pisolithaceae</taxon>
        <taxon>Pisolithus</taxon>
    </lineage>
</organism>
<proteinExistence type="predicted"/>
<evidence type="ECO:0000313" key="2">
    <source>
        <dbReference type="EMBL" id="KIO12818.1"/>
    </source>
</evidence>
<dbReference type="InParanoid" id="A0A0C3JUK3"/>
<feature type="region of interest" description="Disordered" evidence="1">
    <location>
        <begin position="1"/>
        <end position="50"/>
    </location>
</feature>